<dbReference type="Proteomes" id="UP000244727">
    <property type="component" value="Chromosome"/>
</dbReference>
<keyword evidence="2" id="KW-0001">2Fe-2S</keyword>
<keyword evidence="3" id="KW-0479">Metal-binding</keyword>
<dbReference type="InterPro" id="IPR002023">
    <property type="entry name" value="NuoE-like"/>
</dbReference>
<organism evidence="8 9">
    <name type="scientific">Halococcoides cellulosivorans</name>
    <dbReference type="NCBI Taxonomy" id="1679096"/>
    <lineage>
        <taxon>Archaea</taxon>
        <taxon>Methanobacteriati</taxon>
        <taxon>Methanobacteriota</taxon>
        <taxon>Stenosarchaea group</taxon>
        <taxon>Halobacteria</taxon>
        <taxon>Halobacteriales</taxon>
        <taxon>Haloarculaceae</taxon>
        <taxon>Halococcoides</taxon>
    </lineage>
</organism>
<dbReference type="InterPro" id="IPR041921">
    <property type="entry name" value="NuoE_N"/>
</dbReference>
<dbReference type="Gene3D" id="1.10.10.1590">
    <property type="entry name" value="NADH-quinone oxidoreductase subunit E"/>
    <property type="match status" value="1"/>
</dbReference>
<evidence type="ECO:0000256" key="3">
    <source>
        <dbReference type="ARBA" id="ARBA00022723"/>
    </source>
</evidence>
<dbReference type="CDD" id="cd03064">
    <property type="entry name" value="TRX_Fd_NuoE"/>
    <property type="match status" value="1"/>
</dbReference>
<evidence type="ECO:0000256" key="4">
    <source>
        <dbReference type="ARBA" id="ARBA00023004"/>
    </source>
</evidence>
<dbReference type="InterPro" id="IPR042128">
    <property type="entry name" value="NuoE_dom"/>
</dbReference>
<dbReference type="GO" id="GO:0046872">
    <property type="term" value="F:metal ion binding"/>
    <property type="evidence" value="ECO:0007669"/>
    <property type="project" value="UniProtKB-KW"/>
</dbReference>
<dbReference type="GeneID" id="36511086"/>
<dbReference type="GO" id="GO:0016491">
    <property type="term" value="F:oxidoreductase activity"/>
    <property type="evidence" value="ECO:0007669"/>
    <property type="project" value="InterPro"/>
</dbReference>
<dbReference type="SUPFAM" id="SSF52833">
    <property type="entry name" value="Thioredoxin-like"/>
    <property type="match status" value="1"/>
</dbReference>
<dbReference type="Pfam" id="PF01257">
    <property type="entry name" value="2Fe-2S_thioredx"/>
    <property type="match status" value="1"/>
</dbReference>
<keyword evidence="4" id="KW-0408">Iron</keyword>
<evidence type="ECO:0000313" key="8">
    <source>
        <dbReference type="EMBL" id="AWB26435.1"/>
    </source>
</evidence>
<dbReference type="Gene3D" id="3.40.30.10">
    <property type="entry name" value="Glutaredoxin"/>
    <property type="match status" value="1"/>
</dbReference>
<proteinExistence type="inferred from homology"/>
<dbReference type="AlphaFoldDB" id="A0A2R4WY15"/>
<dbReference type="KEGG" id="harc:HARCEL1_01225"/>
<dbReference type="PANTHER" id="PTHR43342">
    <property type="entry name" value="NADH-QUINONE OXIDOREDUCTASE, E SUBUNIT"/>
    <property type="match status" value="1"/>
</dbReference>
<name>A0A2R4WY15_9EURY</name>
<evidence type="ECO:0000256" key="1">
    <source>
        <dbReference type="ARBA" id="ARBA00010643"/>
    </source>
</evidence>
<evidence type="ECO:0000256" key="2">
    <source>
        <dbReference type="ARBA" id="ARBA00022714"/>
    </source>
</evidence>
<evidence type="ECO:0000256" key="6">
    <source>
        <dbReference type="ARBA" id="ARBA00034078"/>
    </source>
</evidence>
<dbReference type="GO" id="GO:0051537">
    <property type="term" value="F:2 iron, 2 sulfur cluster binding"/>
    <property type="evidence" value="ECO:0007669"/>
    <property type="project" value="UniProtKB-KW"/>
</dbReference>
<comment type="similarity">
    <text evidence="1">Belongs to the complex I 24 kDa subunit family.</text>
</comment>
<reference evidence="8 9" key="1">
    <citation type="submission" date="2018-04" db="EMBL/GenBank/DDBJ databases">
        <title>Halococcoides cellulosivorans gen. nov., sp. nov., an extremely halophilic cellulose-utilizing haloarchaeon from hypersaline lakes.</title>
        <authorList>
            <person name="Sorokin D.Y."/>
            <person name="Toshchakov S.V."/>
            <person name="Samarov N.I."/>
            <person name="Korzhenkov A."/>
            <person name="Kublanov I.V."/>
        </authorList>
    </citation>
    <scope>NUCLEOTIDE SEQUENCE [LARGE SCALE GENOMIC DNA]</scope>
    <source>
        <strain evidence="8 9">HArcel1</strain>
    </source>
</reference>
<dbReference type="PIRSF" id="PIRSF000216">
    <property type="entry name" value="NADH_DH_24kDa"/>
    <property type="match status" value="1"/>
</dbReference>
<keyword evidence="9" id="KW-1185">Reference proteome</keyword>
<protein>
    <submittedName>
        <fullName evidence="8">NAD(P)H-dependent oxidoreductase subunit E</fullName>
    </submittedName>
</protein>
<dbReference type="EMBL" id="CP028858">
    <property type="protein sequence ID" value="AWB26435.1"/>
    <property type="molecule type" value="Genomic_DNA"/>
</dbReference>
<gene>
    <name evidence="8" type="ORF">HARCEL1_01225</name>
</gene>
<feature type="region of interest" description="Disordered" evidence="7">
    <location>
        <begin position="1"/>
        <end position="28"/>
    </location>
</feature>
<evidence type="ECO:0000313" key="9">
    <source>
        <dbReference type="Proteomes" id="UP000244727"/>
    </source>
</evidence>
<dbReference type="InterPro" id="IPR036249">
    <property type="entry name" value="Thioredoxin-like_sf"/>
</dbReference>
<dbReference type="RefSeq" id="WP_108380804.1">
    <property type="nucleotide sequence ID" value="NZ_CP028858.1"/>
</dbReference>
<keyword evidence="5" id="KW-0411">Iron-sulfur</keyword>
<dbReference type="InterPro" id="IPR028431">
    <property type="entry name" value="NADP_DH_HndA-like"/>
</dbReference>
<sequence length="189" mass="20630">MEALERVQRSVQGGDGPRHDRESGVIPADAGLDSVCDDEIETVEAILDGYPARTESIIPALQDVQDEYGYIPRFAMELIASECDSTMAHVYGTTSFYSQFYLEPRGDHTIKVCTGTACHVQGADEVSESFCDELDVDLEEITEDGTFTVSHVRCIGACSLAVAVMVGDEVYGDVEPDGVDDIIEEYRDS</sequence>
<dbReference type="PANTHER" id="PTHR43342:SF1">
    <property type="entry name" value="BIFURCATING [FEFE] HYDROGENASE GAMMA SUBUNIT"/>
    <property type="match status" value="1"/>
</dbReference>
<evidence type="ECO:0000256" key="5">
    <source>
        <dbReference type="ARBA" id="ARBA00023014"/>
    </source>
</evidence>
<comment type="cofactor">
    <cofactor evidence="6">
        <name>[2Fe-2S] cluster</name>
        <dbReference type="ChEBI" id="CHEBI:190135"/>
    </cofactor>
</comment>
<accession>A0A2R4WY15</accession>
<evidence type="ECO:0000256" key="7">
    <source>
        <dbReference type="SAM" id="MobiDB-lite"/>
    </source>
</evidence>